<dbReference type="Pfam" id="PF03466">
    <property type="entry name" value="LysR_substrate"/>
    <property type="match status" value="1"/>
</dbReference>
<dbReference type="SUPFAM" id="SSF46785">
    <property type="entry name" value="Winged helix' DNA-binding domain"/>
    <property type="match status" value="1"/>
</dbReference>
<protein>
    <submittedName>
        <fullName evidence="6">LysR family transcriptional regulator</fullName>
    </submittedName>
</protein>
<evidence type="ECO:0000259" key="5">
    <source>
        <dbReference type="PROSITE" id="PS50931"/>
    </source>
</evidence>
<sequence>MNLRFLETFLWVARLNSFSATAERMHTTQAAVSNRIAALERELGVRLFERDLRSVRVTPEGRAALVRAEEIVRLTQEFRGQVADRETLRGRLAIGTIDSVVYAWLPPLIRRIREEYPGVELDLTVDTSLAVAGQFGRNEIDLALIMGPVLAPEVESLPLCRMPCSWYASPALELPPGRLGMAELAEHPVFAFSRGSQPHHEVLRQFAAAGAKAKTLYSLNSISTMLLLAQDGLGVTILPDVVVAGASGGRLRRLDVAVPFPPLEIHAAYNAQPRNLVAARVAQLALEVAQGQCGEGMTPA</sequence>
<dbReference type="PANTHER" id="PTHR30126:SF77">
    <property type="entry name" value="TRANSCRIPTIONAL REGULATORY PROTEIN"/>
    <property type="match status" value="1"/>
</dbReference>
<proteinExistence type="inferred from homology"/>
<evidence type="ECO:0000256" key="4">
    <source>
        <dbReference type="ARBA" id="ARBA00023163"/>
    </source>
</evidence>
<keyword evidence="3" id="KW-0238">DNA-binding</keyword>
<organism evidence="6 7">
    <name type="scientific">Teichococcus aerophilus</name>
    <dbReference type="NCBI Taxonomy" id="1224513"/>
    <lineage>
        <taxon>Bacteria</taxon>
        <taxon>Pseudomonadati</taxon>
        <taxon>Pseudomonadota</taxon>
        <taxon>Alphaproteobacteria</taxon>
        <taxon>Acetobacterales</taxon>
        <taxon>Roseomonadaceae</taxon>
        <taxon>Roseomonas</taxon>
    </lineage>
</organism>
<name>A0ABR7RUQ4_9PROT</name>
<dbReference type="CDD" id="cd05466">
    <property type="entry name" value="PBP2_LTTR_substrate"/>
    <property type="match status" value="1"/>
</dbReference>
<dbReference type="InterPro" id="IPR036388">
    <property type="entry name" value="WH-like_DNA-bd_sf"/>
</dbReference>
<dbReference type="Gene3D" id="3.40.190.10">
    <property type="entry name" value="Periplasmic binding protein-like II"/>
    <property type="match status" value="2"/>
</dbReference>
<dbReference type="RefSeq" id="WP_187787191.1">
    <property type="nucleotide sequence ID" value="NZ_JACTVA010000098.1"/>
</dbReference>
<dbReference type="InterPro" id="IPR005119">
    <property type="entry name" value="LysR_subst-bd"/>
</dbReference>
<dbReference type="InterPro" id="IPR000847">
    <property type="entry name" value="LysR_HTH_N"/>
</dbReference>
<evidence type="ECO:0000256" key="1">
    <source>
        <dbReference type="ARBA" id="ARBA00009437"/>
    </source>
</evidence>
<evidence type="ECO:0000256" key="3">
    <source>
        <dbReference type="ARBA" id="ARBA00023125"/>
    </source>
</evidence>
<comment type="similarity">
    <text evidence="1">Belongs to the LysR transcriptional regulatory family.</text>
</comment>
<keyword evidence="7" id="KW-1185">Reference proteome</keyword>
<accession>A0ABR7RUQ4</accession>
<evidence type="ECO:0000256" key="2">
    <source>
        <dbReference type="ARBA" id="ARBA00023015"/>
    </source>
</evidence>
<keyword evidence="4" id="KW-0804">Transcription</keyword>
<evidence type="ECO:0000313" key="7">
    <source>
        <dbReference type="Proteomes" id="UP000626026"/>
    </source>
</evidence>
<dbReference type="Proteomes" id="UP000626026">
    <property type="component" value="Unassembled WGS sequence"/>
</dbReference>
<dbReference type="EMBL" id="JACTVA010000098">
    <property type="protein sequence ID" value="MBC9210078.1"/>
    <property type="molecule type" value="Genomic_DNA"/>
</dbReference>
<dbReference type="PANTHER" id="PTHR30126">
    <property type="entry name" value="HTH-TYPE TRANSCRIPTIONAL REGULATOR"/>
    <property type="match status" value="1"/>
</dbReference>
<dbReference type="PROSITE" id="PS50931">
    <property type="entry name" value="HTH_LYSR"/>
    <property type="match status" value="1"/>
</dbReference>
<dbReference type="Gene3D" id="1.10.10.10">
    <property type="entry name" value="Winged helix-like DNA-binding domain superfamily/Winged helix DNA-binding domain"/>
    <property type="match status" value="1"/>
</dbReference>
<dbReference type="PRINTS" id="PR00039">
    <property type="entry name" value="HTHLYSR"/>
</dbReference>
<evidence type="ECO:0000313" key="6">
    <source>
        <dbReference type="EMBL" id="MBC9210078.1"/>
    </source>
</evidence>
<gene>
    <name evidence="6" type="ORF">IBL26_24850</name>
</gene>
<reference evidence="6 7" key="1">
    <citation type="journal article" date="2013" name="Int. J. Syst. Evol. Microbiol.">
        <title>Roseomonas aerophila sp. nov., isolated from air.</title>
        <authorList>
            <person name="Kim S.J."/>
            <person name="Weon H.Y."/>
            <person name="Ahn J.H."/>
            <person name="Hong S.B."/>
            <person name="Seok S.J."/>
            <person name="Whang K.S."/>
            <person name="Kwon S.W."/>
        </authorList>
    </citation>
    <scope>NUCLEOTIDE SEQUENCE [LARGE SCALE GENOMIC DNA]</scope>
    <source>
        <strain evidence="6 7">NBRC 108923</strain>
    </source>
</reference>
<dbReference type="Pfam" id="PF00126">
    <property type="entry name" value="HTH_1"/>
    <property type="match status" value="1"/>
</dbReference>
<feature type="domain" description="HTH lysR-type" evidence="5">
    <location>
        <begin position="1"/>
        <end position="58"/>
    </location>
</feature>
<dbReference type="SUPFAM" id="SSF53850">
    <property type="entry name" value="Periplasmic binding protein-like II"/>
    <property type="match status" value="1"/>
</dbReference>
<dbReference type="InterPro" id="IPR036390">
    <property type="entry name" value="WH_DNA-bd_sf"/>
</dbReference>
<keyword evidence="2" id="KW-0805">Transcription regulation</keyword>
<comment type="caution">
    <text evidence="6">The sequence shown here is derived from an EMBL/GenBank/DDBJ whole genome shotgun (WGS) entry which is preliminary data.</text>
</comment>